<comment type="caution">
    <text evidence="1">The sequence shown here is derived from an EMBL/GenBank/DDBJ whole genome shotgun (WGS) entry which is preliminary data.</text>
</comment>
<dbReference type="EMBL" id="BMAT01003563">
    <property type="protein sequence ID" value="GFR57654.1"/>
    <property type="molecule type" value="Genomic_DNA"/>
</dbReference>
<protein>
    <submittedName>
        <fullName evidence="1">Uncharacterized protein</fullName>
    </submittedName>
</protein>
<dbReference type="AlphaFoldDB" id="A0AAV4EAF4"/>
<organism evidence="1 2">
    <name type="scientific">Elysia marginata</name>
    <dbReference type="NCBI Taxonomy" id="1093978"/>
    <lineage>
        <taxon>Eukaryota</taxon>
        <taxon>Metazoa</taxon>
        <taxon>Spiralia</taxon>
        <taxon>Lophotrochozoa</taxon>
        <taxon>Mollusca</taxon>
        <taxon>Gastropoda</taxon>
        <taxon>Heterobranchia</taxon>
        <taxon>Euthyneura</taxon>
        <taxon>Panpulmonata</taxon>
        <taxon>Sacoglossa</taxon>
        <taxon>Placobranchoidea</taxon>
        <taxon>Plakobranchidae</taxon>
        <taxon>Elysia</taxon>
    </lineage>
</organism>
<evidence type="ECO:0000313" key="2">
    <source>
        <dbReference type="Proteomes" id="UP000762676"/>
    </source>
</evidence>
<reference evidence="1 2" key="1">
    <citation type="journal article" date="2021" name="Elife">
        <title>Chloroplast acquisition without the gene transfer in kleptoplastic sea slugs, Plakobranchus ocellatus.</title>
        <authorList>
            <person name="Maeda T."/>
            <person name="Takahashi S."/>
            <person name="Yoshida T."/>
            <person name="Shimamura S."/>
            <person name="Takaki Y."/>
            <person name="Nagai Y."/>
            <person name="Toyoda A."/>
            <person name="Suzuki Y."/>
            <person name="Arimoto A."/>
            <person name="Ishii H."/>
            <person name="Satoh N."/>
            <person name="Nishiyama T."/>
            <person name="Hasebe M."/>
            <person name="Maruyama T."/>
            <person name="Minagawa J."/>
            <person name="Obokata J."/>
            <person name="Shigenobu S."/>
        </authorList>
    </citation>
    <scope>NUCLEOTIDE SEQUENCE [LARGE SCALE GENOMIC DNA]</scope>
</reference>
<name>A0AAV4EAF4_9GAST</name>
<keyword evidence="2" id="KW-1185">Reference proteome</keyword>
<dbReference type="Proteomes" id="UP000762676">
    <property type="component" value="Unassembled WGS sequence"/>
</dbReference>
<evidence type="ECO:0000313" key="1">
    <source>
        <dbReference type="EMBL" id="GFR57654.1"/>
    </source>
</evidence>
<accession>A0AAV4EAF4</accession>
<proteinExistence type="predicted"/>
<gene>
    <name evidence="1" type="ORF">ElyMa_001750100</name>
</gene>
<sequence length="124" mass="13910">MVHLITIRYNPKRYTSNPHLKLFSQCLLGYRFIMQPDKSLSTQAAKGPSREILETLRADEDNHDVKTPIGSVGFTADDWLTSPVSPPAILHFVRYGLRLHERANSVKILLIRATQTSSGGTFTS</sequence>